<evidence type="ECO:0000256" key="1">
    <source>
        <dbReference type="SAM" id="Phobius"/>
    </source>
</evidence>
<protein>
    <submittedName>
        <fullName evidence="2">Uncharacterized protein</fullName>
    </submittedName>
</protein>
<feature type="transmembrane region" description="Helical" evidence="1">
    <location>
        <begin position="124"/>
        <end position="145"/>
    </location>
</feature>
<proteinExistence type="predicted"/>
<dbReference type="EMBL" id="JAUTWS010000055">
    <property type="protein sequence ID" value="MDO9712696.1"/>
    <property type="molecule type" value="Genomic_DNA"/>
</dbReference>
<keyword evidence="1" id="KW-0812">Transmembrane</keyword>
<name>A0ABT9E959_9PROT</name>
<keyword evidence="1" id="KW-1133">Transmembrane helix</keyword>
<reference evidence="2 3" key="1">
    <citation type="submission" date="2023-08" db="EMBL/GenBank/DDBJ databases">
        <title>The draft genome sequence of Paracraurococcus sp. LOR1-02.</title>
        <authorList>
            <person name="Kingkaew E."/>
            <person name="Tanasupawat S."/>
        </authorList>
    </citation>
    <scope>NUCLEOTIDE SEQUENCE [LARGE SCALE GENOMIC DNA]</scope>
    <source>
        <strain evidence="2 3">LOR1-02</strain>
    </source>
</reference>
<keyword evidence="1" id="KW-0472">Membrane</keyword>
<gene>
    <name evidence="2" type="ORF">Q7A36_30455</name>
</gene>
<sequence>MTSWPPRWINPRIGGLCRVPAHPPGGAGARAAPFCDRSRLAFVAGHDVDLVHLDVALQPHGRGLGGKAAAQLLRHDLHVRDRQAQFRGDLSVRQVQAHEGEAQRPDTQGLVMPGQDRAGQVIEALAAGIAPVALAMWLAIIMAIAHHRLAVAAMTLHLLRPPMLPHHGEALGVVQQS</sequence>
<comment type="caution">
    <text evidence="2">The sequence shown here is derived from an EMBL/GenBank/DDBJ whole genome shotgun (WGS) entry which is preliminary data.</text>
</comment>
<dbReference type="Proteomes" id="UP001243009">
    <property type="component" value="Unassembled WGS sequence"/>
</dbReference>
<evidence type="ECO:0000313" key="3">
    <source>
        <dbReference type="Proteomes" id="UP001243009"/>
    </source>
</evidence>
<organism evidence="2 3">
    <name type="scientific">Paracraurococcus lichenis</name>
    <dbReference type="NCBI Taxonomy" id="3064888"/>
    <lineage>
        <taxon>Bacteria</taxon>
        <taxon>Pseudomonadati</taxon>
        <taxon>Pseudomonadota</taxon>
        <taxon>Alphaproteobacteria</taxon>
        <taxon>Acetobacterales</taxon>
        <taxon>Roseomonadaceae</taxon>
        <taxon>Paracraurococcus</taxon>
    </lineage>
</organism>
<keyword evidence="3" id="KW-1185">Reference proteome</keyword>
<accession>A0ABT9E959</accession>
<evidence type="ECO:0000313" key="2">
    <source>
        <dbReference type="EMBL" id="MDO9712696.1"/>
    </source>
</evidence>